<dbReference type="EMBL" id="CM020619">
    <property type="protein sequence ID" value="KAK1866307.1"/>
    <property type="molecule type" value="Genomic_DNA"/>
</dbReference>
<evidence type="ECO:0000313" key="2">
    <source>
        <dbReference type="Proteomes" id="UP000798662"/>
    </source>
</evidence>
<protein>
    <submittedName>
        <fullName evidence="1">Uncharacterized protein</fullName>
    </submittedName>
</protein>
<reference evidence="1" key="1">
    <citation type="submission" date="2019-11" db="EMBL/GenBank/DDBJ databases">
        <title>Nori genome reveals adaptations in red seaweeds to the harsh intertidal environment.</title>
        <authorList>
            <person name="Wang D."/>
            <person name="Mao Y."/>
        </authorList>
    </citation>
    <scope>NUCLEOTIDE SEQUENCE</scope>
    <source>
        <tissue evidence="1">Gametophyte</tissue>
    </source>
</reference>
<accession>A0ACC3C930</accession>
<sequence>MAVMEVAATEAAAEAVRARRRAVVAAAERAARAEAEVSAAELGVERLRWEHMALEEKVARLRANPGRDAASRVVAATTTRVALGGGAPALLKDLSWKVARKEKRL</sequence>
<comment type="caution">
    <text evidence="1">The sequence shown here is derived from an EMBL/GenBank/DDBJ whole genome shotgun (WGS) entry which is preliminary data.</text>
</comment>
<evidence type="ECO:0000313" key="1">
    <source>
        <dbReference type="EMBL" id="KAK1866307.1"/>
    </source>
</evidence>
<dbReference type="Proteomes" id="UP000798662">
    <property type="component" value="Chromosome 2"/>
</dbReference>
<proteinExistence type="predicted"/>
<name>A0ACC3C930_PYRYE</name>
<keyword evidence="2" id="KW-1185">Reference proteome</keyword>
<organism evidence="1 2">
    <name type="scientific">Pyropia yezoensis</name>
    <name type="common">Susabi-nori</name>
    <name type="synonym">Porphyra yezoensis</name>
    <dbReference type="NCBI Taxonomy" id="2788"/>
    <lineage>
        <taxon>Eukaryota</taxon>
        <taxon>Rhodophyta</taxon>
        <taxon>Bangiophyceae</taxon>
        <taxon>Bangiales</taxon>
        <taxon>Bangiaceae</taxon>
        <taxon>Pyropia</taxon>
    </lineage>
</organism>
<gene>
    <name evidence="1" type="ORF">I4F81_008827</name>
</gene>